<keyword evidence="1" id="KW-0830">Ubiquinone</keyword>
<gene>
    <name evidence="3" type="ORF">D5R81_14815</name>
</gene>
<dbReference type="Gene3D" id="3.10.20.30">
    <property type="match status" value="1"/>
</dbReference>
<evidence type="ECO:0000259" key="2">
    <source>
        <dbReference type="PROSITE" id="PS51085"/>
    </source>
</evidence>
<dbReference type="SUPFAM" id="SSF54292">
    <property type="entry name" value="2Fe-2S ferredoxin-like"/>
    <property type="match status" value="1"/>
</dbReference>
<keyword evidence="4" id="KW-1185">Reference proteome</keyword>
<dbReference type="Proteomes" id="UP000273022">
    <property type="component" value="Unassembled WGS sequence"/>
</dbReference>
<dbReference type="EMBL" id="QYYH01000106">
    <property type="protein sequence ID" value="RJY10430.1"/>
    <property type="molecule type" value="Genomic_DNA"/>
</dbReference>
<dbReference type="RefSeq" id="WP_121854413.1">
    <property type="nucleotide sequence ID" value="NZ_CP037952.1"/>
</dbReference>
<evidence type="ECO:0000313" key="4">
    <source>
        <dbReference type="Proteomes" id="UP000273022"/>
    </source>
</evidence>
<evidence type="ECO:0000313" key="3">
    <source>
        <dbReference type="EMBL" id="RJY10430.1"/>
    </source>
</evidence>
<protein>
    <submittedName>
        <fullName evidence="3">2Fe-2S ferredoxin</fullName>
    </submittedName>
</protein>
<dbReference type="PROSITE" id="PS00197">
    <property type="entry name" value="2FE2S_FER_1"/>
    <property type="match status" value="1"/>
</dbReference>
<feature type="domain" description="2Fe-2S ferredoxin-type" evidence="2">
    <location>
        <begin position="3"/>
        <end position="94"/>
    </location>
</feature>
<dbReference type="NCBIfam" id="NF007985">
    <property type="entry name" value="PRK10713.1"/>
    <property type="match status" value="1"/>
</dbReference>
<evidence type="ECO:0000256" key="1">
    <source>
        <dbReference type="ARBA" id="ARBA00023075"/>
    </source>
</evidence>
<name>A0A3A6TCV5_9GAMM</name>
<dbReference type="Pfam" id="PF00111">
    <property type="entry name" value="Fer2"/>
    <property type="match status" value="1"/>
</dbReference>
<dbReference type="InterPro" id="IPR036010">
    <property type="entry name" value="2Fe-2S_ferredoxin-like_sf"/>
</dbReference>
<dbReference type="PROSITE" id="PS51085">
    <property type="entry name" value="2FE2S_FER_2"/>
    <property type="match status" value="1"/>
</dbReference>
<dbReference type="GO" id="GO:0051537">
    <property type="term" value="F:2 iron, 2 sulfur cluster binding"/>
    <property type="evidence" value="ECO:0007669"/>
    <property type="project" value="InterPro"/>
</dbReference>
<reference evidence="3 4" key="1">
    <citation type="submission" date="2018-09" db="EMBL/GenBank/DDBJ databases">
        <title>Phylogeny of the Shewanellaceae, and recommendation for two new genera, Pseudoshewanella and Parashewanella.</title>
        <authorList>
            <person name="Wang G."/>
        </authorList>
    </citation>
    <scope>NUCLEOTIDE SEQUENCE [LARGE SCALE GENOMIC DNA]</scope>
    <source>
        <strain evidence="3 4">KCTC 22492</strain>
    </source>
</reference>
<dbReference type="InterPro" id="IPR001041">
    <property type="entry name" value="2Fe-2S_ferredoxin-type"/>
</dbReference>
<accession>A0A3A6TCV5</accession>
<proteinExistence type="predicted"/>
<dbReference type="InterPro" id="IPR006058">
    <property type="entry name" value="2Fe2S_fd_BS"/>
</dbReference>
<dbReference type="InterPro" id="IPR012675">
    <property type="entry name" value="Beta-grasp_dom_sf"/>
</dbReference>
<sequence length="94" mass="10264">MRASLKILTCNKNVDVNGKSVIFSDDDNTLLSCLLKGGINVNNHCNEGFCGSCRANLIHGKVKYISKPLAFVHDSEILVCCSIPITNIKIEIVE</sequence>
<dbReference type="AlphaFoldDB" id="A0A3A6TCV5"/>
<comment type="caution">
    <text evidence="3">The sequence shown here is derived from an EMBL/GenBank/DDBJ whole genome shotgun (WGS) entry which is preliminary data.</text>
</comment>
<organism evidence="3 4">
    <name type="scientific">Parashewanella spongiae</name>
    <dbReference type="NCBI Taxonomy" id="342950"/>
    <lineage>
        <taxon>Bacteria</taxon>
        <taxon>Pseudomonadati</taxon>
        <taxon>Pseudomonadota</taxon>
        <taxon>Gammaproteobacteria</taxon>
        <taxon>Alteromonadales</taxon>
        <taxon>Shewanellaceae</taxon>
        <taxon>Parashewanella</taxon>
    </lineage>
</organism>
<dbReference type="CDD" id="cd00207">
    <property type="entry name" value="fer2"/>
    <property type="match status" value="1"/>
</dbReference>
<dbReference type="OrthoDB" id="9796486at2"/>